<comment type="caution">
    <text evidence="7">The sequence shown here is derived from an EMBL/GenBank/DDBJ whole genome shotgun (WGS) entry which is preliminary data.</text>
</comment>
<evidence type="ECO:0000256" key="1">
    <source>
        <dbReference type="ARBA" id="ARBA00005384"/>
    </source>
</evidence>
<gene>
    <name evidence="7" type="ORF">J2800_004526</name>
</gene>
<keyword evidence="5" id="KW-0804">Transcription</keyword>
<dbReference type="PANTHER" id="PTHR46577:SF1">
    <property type="entry name" value="HTH-TYPE TRANSCRIPTIONAL REGULATORY PROTEIN GABR"/>
    <property type="match status" value="1"/>
</dbReference>
<keyword evidence="2" id="KW-0663">Pyridoxal phosphate</keyword>
<name>A0ABU1N6R7_9CAUL</name>
<accession>A0ABU1N6R7</accession>
<evidence type="ECO:0000259" key="6">
    <source>
        <dbReference type="PROSITE" id="PS50949"/>
    </source>
</evidence>
<evidence type="ECO:0000313" key="7">
    <source>
        <dbReference type="EMBL" id="MDR6533756.1"/>
    </source>
</evidence>
<dbReference type="InterPro" id="IPR051446">
    <property type="entry name" value="HTH_trans_reg/aminotransferase"/>
</dbReference>
<dbReference type="PROSITE" id="PS50949">
    <property type="entry name" value="HTH_GNTR"/>
    <property type="match status" value="1"/>
</dbReference>
<feature type="domain" description="HTH gntR-type" evidence="6">
    <location>
        <begin position="20"/>
        <end position="88"/>
    </location>
</feature>
<dbReference type="InterPro" id="IPR036390">
    <property type="entry name" value="WH_DNA-bd_sf"/>
</dbReference>
<dbReference type="CDD" id="cd07377">
    <property type="entry name" value="WHTH_GntR"/>
    <property type="match status" value="1"/>
</dbReference>
<dbReference type="EMBL" id="JAVDRL010000014">
    <property type="protein sequence ID" value="MDR6533756.1"/>
    <property type="molecule type" value="Genomic_DNA"/>
</dbReference>
<sequence length="456" mass="47781">MTRDRPTTAWLRHVRAGDGRPIYLALVDALETAMREGELQPGDQLPPQRVVADQLGVDFTTITRAYGAARGRGLVEGAVGRGTFVRRRAMEDEAGLADLSMNLPPPPQGVSLATLLKETTAAILDRTDVATLMAYHAGPGAPGQRAAGAAWLAPALGPIGSERIVVSPGAQSALTAVLTMIASPGAGLVVEPLTYPGIIALTARLGLRLIPCPVDAEGFLPEVLARLCAEQKPAAVYLVPTTRNPVATTMGLARRREIAATVLASDAWLIEDDPYSRLFDSPLPAIASLAPERSFHIATLSKTLSPGLRTAFVSTPTAAMARQVADALHATALMGSPLTTAIAIRWLRDGTAERILAGVRREARMRRALAAEVLPAAQGDAEGLHVWLDLPPGLDTNGFRTLAAARGLALVASDAFATTPDAPVGLRISLGGPAKASLLRQALDHVSALLKPPLII</sequence>
<dbReference type="CDD" id="cd00609">
    <property type="entry name" value="AAT_like"/>
    <property type="match status" value="1"/>
</dbReference>
<dbReference type="RefSeq" id="WP_310034701.1">
    <property type="nucleotide sequence ID" value="NZ_JAVDRL010000014.1"/>
</dbReference>
<dbReference type="PANTHER" id="PTHR46577">
    <property type="entry name" value="HTH-TYPE TRANSCRIPTIONAL REGULATORY PROTEIN GABR"/>
    <property type="match status" value="1"/>
</dbReference>
<evidence type="ECO:0000256" key="5">
    <source>
        <dbReference type="ARBA" id="ARBA00023163"/>
    </source>
</evidence>
<dbReference type="Gene3D" id="3.40.640.10">
    <property type="entry name" value="Type I PLP-dependent aspartate aminotransferase-like (Major domain)"/>
    <property type="match status" value="1"/>
</dbReference>
<dbReference type="SUPFAM" id="SSF46785">
    <property type="entry name" value="Winged helix' DNA-binding domain"/>
    <property type="match status" value="1"/>
</dbReference>
<keyword evidence="8" id="KW-1185">Reference proteome</keyword>
<evidence type="ECO:0000313" key="8">
    <source>
        <dbReference type="Proteomes" id="UP001262754"/>
    </source>
</evidence>
<dbReference type="InterPro" id="IPR036388">
    <property type="entry name" value="WH-like_DNA-bd_sf"/>
</dbReference>
<dbReference type="InterPro" id="IPR004839">
    <property type="entry name" value="Aminotransferase_I/II_large"/>
</dbReference>
<protein>
    <submittedName>
        <fullName evidence="7">DNA-binding transcriptional MocR family regulator</fullName>
    </submittedName>
</protein>
<dbReference type="Pfam" id="PF00392">
    <property type="entry name" value="GntR"/>
    <property type="match status" value="1"/>
</dbReference>
<dbReference type="SMART" id="SM00345">
    <property type="entry name" value="HTH_GNTR"/>
    <property type="match status" value="1"/>
</dbReference>
<reference evidence="7 8" key="1">
    <citation type="submission" date="2023-07" db="EMBL/GenBank/DDBJ databases">
        <title>Sorghum-associated microbial communities from plants grown in Nebraska, USA.</title>
        <authorList>
            <person name="Schachtman D."/>
        </authorList>
    </citation>
    <scope>NUCLEOTIDE SEQUENCE [LARGE SCALE GENOMIC DNA]</scope>
    <source>
        <strain evidence="7 8">DS2154</strain>
    </source>
</reference>
<dbReference type="Pfam" id="PF00155">
    <property type="entry name" value="Aminotran_1_2"/>
    <property type="match status" value="1"/>
</dbReference>
<proteinExistence type="inferred from homology"/>
<dbReference type="InterPro" id="IPR000524">
    <property type="entry name" value="Tscrpt_reg_HTH_GntR"/>
</dbReference>
<evidence type="ECO:0000256" key="4">
    <source>
        <dbReference type="ARBA" id="ARBA00023125"/>
    </source>
</evidence>
<dbReference type="GO" id="GO:0003677">
    <property type="term" value="F:DNA binding"/>
    <property type="evidence" value="ECO:0007669"/>
    <property type="project" value="UniProtKB-KW"/>
</dbReference>
<evidence type="ECO:0000256" key="2">
    <source>
        <dbReference type="ARBA" id="ARBA00022898"/>
    </source>
</evidence>
<keyword evidence="3" id="KW-0805">Transcription regulation</keyword>
<dbReference type="InterPro" id="IPR015424">
    <property type="entry name" value="PyrdxlP-dep_Trfase"/>
</dbReference>
<dbReference type="Gene3D" id="1.10.10.10">
    <property type="entry name" value="Winged helix-like DNA-binding domain superfamily/Winged helix DNA-binding domain"/>
    <property type="match status" value="1"/>
</dbReference>
<keyword evidence="4 7" id="KW-0238">DNA-binding</keyword>
<comment type="similarity">
    <text evidence="1">In the C-terminal section; belongs to the class-I pyridoxal-phosphate-dependent aminotransferase family.</text>
</comment>
<dbReference type="Proteomes" id="UP001262754">
    <property type="component" value="Unassembled WGS sequence"/>
</dbReference>
<dbReference type="InterPro" id="IPR015421">
    <property type="entry name" value="PyrdxlP-dep_Trfase_major"/>
</dbReference>
<evidence type="ECO:0000256" key="3">
    <source>
        <dbReference type="ARBA" id="ARBA00023015"/>
    </source>
</evidence>
<organism evidence="7 8">
    <name type="scientific">Caulobacter rhizosphaerae</name>
    <dbReference type="NCBI Taxonomy" id="2010972"/>
    <lineage>
        <taxon>Bacteria</taxon>
        <taxon>Pseudomonadati</taxon>
        <taxon>Pseudomonadota</taxon>
        <taxon>Alphaproteobacteria</taxon>
        <taxon>Caulobacterales</taxon>
        <taxon>Caulobacteraceae</taxon>
        <taxon>Caulobacter</taxon>
    </lineage>
</organism>
<dbReference type="SUPFAM" id="SSF53383">
    <property type="entry name" value="PLP-dependent transferases"/>
    <property type="match status" value="1"/>
</dbReference>